<reference evidence="2" key="1">
    <citation type="submission" date="2022-03" db="EMBL/GenBank/DDBJ databases">
        <title>Streptomyces 7R015 and 7R016 isolated from Barleria lupulina in Thailand.</title>
        <authorList>
            <person name="Kanchanasin P."/>
            <person name="Phongsopitanun W."/>
            <person name="Tanasupawat S."/>
        </authorList>
    </citation>
    <scope>NUCLEOTIDE SEQUENCE</scope>
    <source>
        <strain evidence="2">7R015</strain>
    </source>
</reference>
<comment type="caution">
    <text evidence="2">The sequence shown here is derived from an EMBL/GenBank/DDBJ whole genome shotgun (WGS) entry which is preliminary data.</text>
</comment>
<proteinExistence type="predicted"/>
<organism evidence="2 3">
    <name type="scientific">Streptomyces cylindrosporus</name>
    <dbReference type="NCBI Taxonomy" id="2927583"/>
    <lineage>
        <taxon>Bacteria</taxon>
        <taxon>Bacillati</taxon>
        <taxon>Actinomycetota</taxon>
        <taxon>Actinomycetes</taxon>
        <taxon>Kitasatosporales</taxon>
        <taxon>Streptomycetaceae</taxon>
        <taxon>Streptomyces</taxon>
    </lineage>
</organism>
<feature type="compositionally biased region" description="Acidic residues" evidence="1">
    <location>
        <begin position="174"/>
        <end position="185"/>
    </location>
</feature>
<keyword evidence="3" id="KW-1185">Reference proteome</keyword>
<name>A0ABS9YIE1_9ACTN</name>
<gene>
    <name evidence="2" type="ORF">MQP27_38610</name>
</gene>
<accession>A0ABS9YIE1</accession>
<dbReference type="SUPFAM" id="SSF47413">
    <property type="entry name" value="lambda repressor-like DNA-binding domains"/>
    <property type="match status" value="1"/>
</dbReference>
<feature type="compositionally biased region" description="Basic residues" evidence="1">
    <location>
        <begin position="272"/>
        <end position="281"/>
    </location>
</feature>
<feature type="region of interest" description="Disordered" evidence="1">
    <location>
        <begin position="1"/>
        <end position="29"/>
    </location>
</feature>
<feature type="region of interest" description="Disordered" evidence="1">
    <location>
        <begin position="41"/>
        <end position="62"/>
    </location>
</feature>
<dbReference type="Proteomes" id="UP001165269">
    <property type="component" value="Unassembled WGS sequence"/>
</dbReference>
<evidence type="ECO:0000313" key="2">
    <source>
        <dbReference type="EMBL" id="MCI3276993.1"/>
    </source>
</evidence>
<dbReference type="InterPro" id="IPR010982">
    <property type="entry name" value="Lambda_DNA-bd_dom_sf"/>
</dbReference>
<evidence type="ECO:0000313" key="3">
    <source>
        <dbReference type="Proteomes" id="UP001165269"/>
    </source>
</evidence>
<feature type="region of interest" description="Disordered" evidence="1">
    <location>
        <begin position="161"/>
        <end position="196"/>
    </location>
</feature>
<evidence type="ECO:0000256" key="1">
    <source>
        <dbReference type="SAM" id="MobiDB-lite"/>
    </source>
</evidence>
<protein>
    <recommendedName>
        <fullName evidence="4">HTH cro/C1-type domain-containing protein</fullName>
    </recommendedName>
</protein>
<feature type="region of interest" description="Disordered" evidence="1">
    <location>
        <begin position="267"/>
        <end position="293"/>
    </location>
</feature>
<sequence>MLPTSVPSPQCRYCGSPMPPAKSQRGRPADYCGRACRQAAYRDRQRQHGTGEPAAAARRPLPDQSPEQLQLLELAHDTQEELRHLVRLLSNSHQASAAEILEYSVKVQRRLEAVTAGVVLMARRRRIPWEALGRILSISPETARHTYHERLVQRRLDQYAPENAPAPLPGTAPEAEEAQAAEAEEAPPAQQPAPPALRATNQLAPVLSRLQSVSGIPLRQLGLRTQVSASFLSRVLSGEKFPTWELTEKIGLVLGADSDALRKVWQDERARNGTRSRRQRSRPPAGETKTGTSLAAALRTLYQRAASPTPHSLAVATGHLISADDVRRILHAEQSAPWEHVAALIQALDGEPSFFRPHWEEARQTAPAPAPAPVETTTHRLNSLLSTFGDSFHQARTLVPSPGLTARRRELRRRWAQAGRAAG</sequence>
<dbReference type="RefSeq" id="WP_242774114.1">
    <property type="nucleotide sequence ID" value="NZ_JALDAY010000013.1"/>
</dbReference>
<dbReference type="EMBL" id="JALDAY010000013">
    <property type="protein sequence ID" value="MCI3276993.1"/>
    <property type="molecule type" value="Genomic_DNA"/>
</dbReference>
<evidence type="ECO:0008006" key="4">
    <source>
        <dbReference type="Google" id="ProtNLM"/>
    </source>
</evidence>